<name>A0A1E3PI77_9ASCO</name>
<dbReference type="InterPro" id="IPR000704">
    <property type="entry name" value="Casein_kinase_II_reg-sub"/>
</dbReference>
<feature type="region of interest" description="Disordered" evidence="4">
    <location>
        <begin position="1"/>
        <end position="53"/>
    </location>
</feature>
<dbReference type="Gene3D" id="2.20.25.20">
    <property type="match status" value="1"/>
</dbReference>
<dbReference type="SMART" id="SM01085">
    <property type="entry name" value="CK_II_beta"/>
    <property type="match status" value="1"/>
</dbReference>
<dbReference type="FunFam" id="1.10.1820.10:FF:000005">
    <property type="entry name" value="Casein kinase II subunit beta"/>
    <property type="match status" value="1"/>
</dbReference>
<dbReference type="STRING" id="857566.A0A1E3PI77"/>
<proteinExistence type="inferred from homology"/>
<feature type="compositionally biased region" description="Low complexity" evidence="4">
    <location>
        <begin position="19"/>
        <end position="31"/>
    </location>
</feature>
<dbReference type="Gene3D" id="1.10.1820.10">
    <property type="entry name" value="protein kinase ck2 holoenzyme, chain C, domain 1"/>
    <property type="match status" value="1"/>
</dbReference>
<dbReference type="OrthoDB" id="2275560at2759"/>
<dbReference type="PANTHER" id="PTHR11740">
    <property type="entry name" value="CASEIN KINASE II SUBUNIT BETA"/>
    <property type="match status" value="1"/>
</dbReference>
<dbReference type="GO" id="GO:0006359">
    <property type="term" value="P:regulation of transcription by RNA polymerase III"/>
    <property type="evidence" value="ECO:0007669"/>
    <property type="project" value="TreeGrafter"/>
</dbReference>
<accession>A0A1E3PI77</accession>
<dbReference type="Proteomes" id="UP000095009">
    <property type="component" value="Unassembled WGS sequence"/>
</dbReference>
<feature type="compositionally biased region" description="Acidic residues" evidence="4">
    <location>
        <begin position="43"/>
        <end position="53"/>
    </location>
</feature>
<evidence type="ECO:0000256" key="4">
    <source>
        <dbReference type="SAM" id="MobiDB-lite"/>
    </source>
</evidence>
<evidence type="ECO:0000256" key="2">
    <source>
        <dbReference type="ARBA" id="ARBA00045899"/>
    </source>
</evidence>
<dbReference type="GO" id="GO:0030291">
    <property type="term" value="F:protein serine/threonine kinase inhibitor activity"/>
    <property type="evidence" value="ECO:0007669"/>
    <property type="project" value="UniProtKB-ARBA"/>
</dbReference>
<comment type="function">
    <text evidence="2 3">Regulatory subunit of casein kinase II/CK2. As part of the kinase complex regulates the basal catalytic activity of the alpha subunit a constitutively active serine/threonine-protein kinase that phosphorylates a large number of substrates containing acidic residues C-terminal to the phosphorylated serine or threonine.</text>
</comment>
<gene>
    <name evidence="5" type="ORF">NADFUDRAFT_46874</name>
</gene>
<dbReference type="InterPro" id="IPR035991">
    <property type="entry name" value="Casein_kinase_II_beta-like"/>
</dbReference>
<evidence type="ECO:0000256" key="3">
    <source>
        <dbReference type="RuleBase" id="RU361268"/>
    </source>
</evidence>
<dbReference type="FunFam" id="2.20.25.20:FF:000001">
    <property type="entry name" value="Casein kinase II subunit beta"/>
    <property type="match status" value="1"/>
</dbReference>
<sequence>MGDAMDVDNPRNPSFDMVNHANNASANASANTSKDKFTRYEESDATSDSDDSESWISNFCSQPGYDYFATVYEDFIEDDFNLTGLGALVPYYKDSMELILDIEPEEPTNLPNMNNIEQSAELLYGLIHARFIVTRQGLEFMARKYECKHFGVCPRTFCEGTSLLPTGRHDLPGYESVRLYCPCCGDLYVPPNSRYHHIDGAFFGTSFVGLFLQMFPDVLKECEPRRGKSFQLTLFGFKINEKSKAGPRMKWLRDVPANQEELEVDDPKDDANLTKLNDNSDNNSAMSISVHK</sequence>
<dbReference type="PRINTS" id="PR00472">
    <property type="entry name" value="CASNKINASEII"/>
</dbReference>
<dbReference type="GO" id="GO:0034456">
    <property type="term" value="C:UTP-C complex"/>
    <property type="evidence" value="ECO:0007669"/>
    <property type="project" value="TreeGrafter"/>
</dbReference>
<dbReference type="PANTHER" id="PTHR11740:SF0">
    <property type="entry name" value="CASEIN KINASE II SUBUNIT BETA"/>
    <property type="match status" value="1"/>
</dbReference>
<evidence type="ECO:0000256" key="1">
    <source>
        <dbReference type="ARBA" id="ARBA00006941"/>
    </source>
</evidence>
<protein>
    <recommendedName>
        <fullName evidence="3">Casein kinase II subunit beta</fullName>
        <shortName evidence="3">CK II beta</shortName>
    </recommendedName>
</protein>
<comment type="similarity">
    <text evidence="1 3">Belongs to the casein kinase 2 subunit beta family.</text>
</comment>
<feature type="compositionally biased region" description="Basic and acidic residues" evidence="4">
    <location>
        <begin position="33"/>
        <end position="42"/>
    </location>
</feature>
<feature type="compositionally biased region" description="Polar residues" evidence="4">
    <location>
        <begin position="274"/>
        <end position="292"/>
    </location>
</feature>
<organism evidence="5 6">
    <name type="scientific">Nadsonia fulvescens var. elongata DSM 6958</name>
    <dbReference type="NCBI Taxonomy" id="857566"/>
    <lineage>
        <taxon>Eukaryota</taxon>
        <taxon>Fungi</taxon>
        <taxon>Dikarya</taxon>
        <taxon>Ascomycota</taxon>
        <taxon>Saccharomycotina</taxon>
        <taxon>Dipodascomycetes</taxon>
        <taxon>Dipodascales</taxon>
        <taxon>Dipodascales incertae sedis</taxon>
        <taxon>Nadsonia</taxon>
    </lineage>
</organism>
<evidence type="ECO:0000313" key="6">
    <source>
        <dbReference type="Proteomes" id="UP000095009"/>
    </source>
</evidence>
<comment type="subunit">
    <text evidence="3">Tetramer of two alpha and two beta subunits.</text>
</comment>
<reference evidence="5 6" key="1">
    <citation type="journal article" date="2016" name="Proc. Natl. Acad. Sci. U.S.A.">
        <title>Comparative genomics of biotechnologically important yeasts.</title>
        <authorList>
            <person name="Riley R."/>
            <person name="Haridas S."/>
            <person name="Wolfe K.H."/>
            <person name="Lopes M.R."/>
            <person name="Hittinger C.T."/>
            <person name="Goeker M."/>
            <person name="Salamov A.A."/>
            <person name="Wisecaver J.H."/>
            <person name="Long T.M."/>
            <person name="Calvey C.H."/>
            <person name="Aerts A.L."/>
            <person name="Barry K.W."/>
            <person name="Choi C."/>
            <person name="Clum A."/>
            <person name="Coughlan A.Y."/>
            <person name="Deshpande S."/>
            <person name="Douglass A.P."/>
            <person name="Hanson S.J."/>
            <person name="Klenk H.-P."/>
            <person name="LaButti K.M."/>
            <person name="Lapidus A."/>
            <person name="Lindquist E.A."/>
            <person name="Lipzen A.M."/>
            <person name="Meier-Kolthoff J.P."/>
            <person name="Ohm R.A."/>
            <person name="Otillar R.P."/>
            <person name="Pangilinan J.L."/>
            <person name="Peng Y."/>
            <person name="Rokas A."/>
            <person name="Rosa C.A."/>
            <person name="Scheuner C."/>
            <person name="Sibirny A.A."/>
            <person name="Slot J.C."/>
            <person name="Stielow J.B."/>
            <person name="Sun H."/>
            <person name="Kurtzman C.P."/>
            <person name="Blackwell M."/>
            <person name="Grigoriev I.V."/>
            <person name="Jeffries T.W."/>
        </authorList>
    </citation>
    <scope>NUCLEOTIDE SEQUENCE [LARGE SCALE GENOMIC DNA]</scope>
    <source>
        <strain evidence="5 6">DSM 6958</strain>
    </source>
</reference>
<dbReference type="EMBL" id="KV454410">
    <property type="protein sequence ID" value="ODQ65119.1"/>
    <property type="molecule type" value="Genomic_DNA"/>
</dbReference>
<dbReference type="Pfam" id="PF01214">
    <property type="entry name" value="CK_II_beta"/>
    <property type="match status" value="1"/>
</dbReference>
<dbReference type="SUPFAM" id="SSF57798">
    <property type="entry name" value="Casein kinase II beta subunit"/>
    <property type="match status" value="1"/>
</dbReference>
<dbReference type="AlphaFoldDB" id="A0A1E3PI77"/>
<keyword evidence="6" id="KW-1185">Reference proteome</keyword>
<feature type="region of interest" description="Disordered" evidence="4">
    <location>
        <begin position="256"/>
        <end position="292"/>
    </location>
</feature>
<evidence type="ECO:0000313" key="5">
    <source>
        <dbReference type="EMBL" id="ODQ65119.1"/>
    </source>
</evidence>
<dbReference type="GO" id="GO:0005956">
    <property type="term" value="C:protein kinase CK2 complex"/>
    <property type="evidence" value="ECO:0007669"/>
    <property type="project" value="UniProtKB-UniRule"/>
</dbReference>
<dbReference type="InterPro" id="IPR016149">
    <property type="entry name" value="Casein_kin_II_reg-sub_N"/>
</dbReference>
<dbReference type="GO" id="GO:0005737">
    <property type="term" value="C:cytoplasm"/>
    <property type="evidence" value="ECO:0007669"/>
    <property type="project" value="TreeGrafter"/>
</dbReference>